<reference evidence="2" key="1">
    <citation type="submission" date="2023-04" db="EMBL/GenBank/DDBJ databases">
        <authorList>
            <person name="Vijverberg K."/>
            <person name="Xiong W."/>
            <person name="Schranz E."/>
        </authorList>
    </citation>
    <scope>NUCLEOTIDE SEQUENCE</scope>
</reference>
<organism evidence="2 3">
    <name type="scientific">Lactuca saligna</name>
    <name type="common">Willowleaf lettuce</name>
    <dbReference type="NCBI Taxonomy" id="75948"/>
    <lineage>
        <taxon>Eukaryota</taxon>
        <taxon>Viridiplantae</taxon>
        <taxon>Streptophyta</taxon>
        <taxon>Embryophyta</taxon>
        <taxon>Tracheophyta</taxon>
        <taxon>Spermatophyta</taxon>
        <taxon>Magnoliopsida</taxon>
        <taxon>eudicotyledons</taxon>
        <taxon>Gunneridae</taxon>
        <taxon>Pentapetalae</taxon>
        <taxon>asterids</taxon>
        <taxon>campanulids</taxon>
        <taxon>Asterales</taxon>
        <taxon>Asteraceae</taxon>
        <taxon>Cichorioideae</taxon>
        <taxon>Cichorieae</taxon>
        <taxon>Lactucinae</taxon>
        <taxon>Lactuca</taxon>
    </lineage>
</organism>
<evidence type="ECO:0000313" key="2">
    <source>
        <dbReference type="EMBL" id="CAI9297876.1"/>
    </source>
</evidence>
<proteinExistence type="predicted"/>
<dbReference type="AlphaFoldDB" id="A0AA35ZSE7"/>
<feature type="compositionally biased region" description="Acidic residues" evidence="1">
    <location>
        <begin position="89"/>
        <end position="98"/>
    </location>
</feature>
<keyword evidence="3" id="KW-1185">Reference proteome</keyword>
<name>A0AA35ZSE7_LACSI</name>
<feature type="compositionally biased region" description="Basic and acidic residues" evidence="1">
    <location>
        <begin position="99"/>
        <end position="108"/>
    </location>
</feature>
<gene>
    <name evidence="2" type="ORF">LSALG_LOCUS36659</name>
</gene>
<sequence>MEGGPKGASSGAICGNLQQIVSTSTLAGGSSLVARVDEGANLEGKMAEEMELDEFETFKSFRAIRILKNKRQLQKKKEWDRILVHIDQTEDSNEEEKEESPRGKRLSKDEEDVDRLSNTENT</sequence>
<dbReference type="Proteomes" id="UP001177003">
    <property type="component" value="Chromosome 8"/>
</dbReference>
<evidence type="ECO:0000256" key="1">
    <source>
        <dbReference type="SAM" id="MobiDB-lite"/>
    </source>
</evidence>
<dbReference type="EMBL" id="OX465084">
    <property type="protein sequence ID" value="CAI9297876.1"/>
    <property type="molecule type" value="Genomic_DNA"/>
</dbReference>
<protein>
    <submittedName>
        <fullName evidence="2">Uncharacterized protein</fullName>
    </submittedName>
</protein>
<evidence type="ECO:0000313" key="3">
    <source>
        <dbReference type="Proteomes" id="UP001177003"/>
    </source>
</evidence>
<accession>A0AA35ZSE7</accession>
<feature type="region of interest" description="Disordered" evidence="1">
    <location>
        <begin position="85"/>
        <end position="122"/>
    </location>
</feature>